<name>A0A9X3XET5_9BACT</name>
<dbReference type="AlphaFoldDB" id="A0A9X3XET5"/>
<keyword evidence="3" id="KW-1185">Reference proteome</keyword>
<comment type="caution">
    <text evidence="2">The sequence shown here is derived from an EMBL/GenBank/DDBJ whole genome shotgun (WGS) entry which is preliminary data.</text>
</comment>
<dbReference type="PROSITE" id="PS01314">
    <property type="entry name" value="UPF0047"/>
    <property type="match status" value="1"/>
</dbReference>
<dbReference type="NCBIfam" id="TIGR00149">
    <property type="entry name" value="TIGR00149_YjbQ"/>
    <property type="match status" value="1"/>
</dbReference>
<dbReference type="InterPro" id="IPR001602">
    <property type="entry name" value="UPF0047_YjbQ-like"/>
</dbReference>
<evidence type="ECO:0000313" key="2">
    <source>
        <dbReference type="EMBL" id="MDC3988997.1"/>
    </source>
</evidence>
<dbReference type="RefSeq" id="WP_272423758.1">
    <property type="nucleotide sequence ID" value="NZ_JAGTJJ010000091.1"/>
</dbReference>
<dbReference type="PIRSF" id="PIRSF004681">
    <property type="entry name" value="UCP004681"/>
    <property type="match status" value="1"/>
</dbReference>
<sequence>MRESVHQKTLDIRTRGRGLYDVTSAVAAVLDDAGVTIGLCSLFLQHTSASLVVQENADPAVLRDLDRWMARVAPDGAGYEHDAEGPDDMPAHIRAAITSTSLTIPVTAGKLALGTWQAIYVWEHRTSPHTRRLVITLLGASGGP</sequence>
<dbReference type="InterPro" id="IPR035917">
    <property type="entry name" value="YjbQ-like_sf"/>
</dbReference>
<dbReference type="PANTHER" id="PTHR30615:SF8">
    <property type="entry name" value="UPF0047 PROTEIN C4A8.02C"/>
    <property type="match status" value="1"/>
</dbReference>
<comment type="similarity">
    <text evidence="1">Belongs to the UPF0047 family.</text>
</comment>
<dbReference type="EMBL" id="JAGTJJ010000091">
    <property type="protein sequence ID" value="MDC3988997.1"/>
    <property type="molecule type" value="Genomic_DNA"/>
</dbReference>
<dbReference type="SUPFAM" id="SSF111038">
    <property type="entry name" value="YjbQ-like"/>
    <property type="match status" value="1"/>
</dbReference>
<dbReference type="PANTHER" id="PTHR30615">
    <property type="entry name" value="UNCHARACTERIZED PROTEIN YJBQ-RELATED"/>
    <property type="match status" value="1"/>
</dbReference>
<dbReference type="Gene3D" id="2.60.120.460">
    <property type="entry name" value="YjbQ-like"/>
    <property type="match status" value="1"/>
</dbReference>
<evidence type="ECO:0000313" key="3">
    <source>
        <dbReference type="Proteomes" id="UP001151081"/>
    </source>
</evidence>
<gene>
    <name evidence="2" type="ORF">KEG57_51500</name>
</gene>
<proteinExistence type="inferred from homology"/>
<dbReference type="Pfam" id="PF01894">
    <property type="entry name" value="YjbQ"/>
    <property type="match status" value="1"/>
</dbReference>
<protein>
    <submittedName>
        <fullName evidence="2">Secondary thiamine-phosphate synthase enzyme YjbQ</fullName>
    </submittedName>
</protein>
<organism evidence="2 3">
    <name type="scientific">Polyangium jinanense</name>
    <dbReference type="NCBI Taxonomy" id="2829994"/>
    <lineage>
        <taxon>Bacteria</taxon>
        <taxon>Pseudomonadati</taxon>
        <taxon>Myxococcota</taxon>
        <taxon>Polyangia</taxon>
        <taxon>Polyangiales</taxon>
        <taxon>Polyangiaceae</taxon>
        <taxon>Polyangium</taxon>
    </lineage>
</organism>
<dbReference type="Proteomes" id="UP001151081">
    <property type="component" value="Unassembled WGS sequence"/>
</dbReference>
<accession>A0A9X3XET5</accession>
<reference evidence="2 3" key="1">
    <citation type="submission" date="2021-04" db="EMBL/GenBank/DDBJ databases">
        <title>Genome analysis of Polyangium sp.</title>
        <authorList>
            <person name="Li Y."/>
            <person name="Wang J."/>
        </authorList>
    </citation>
    <scope>NUCLEOTIDE SEQUENCE [LARGE SCALE GENOMIC DNA]</scope>
    <source>
        <strain evidence="2 3">SDU14</strain>
    </source>
</reference>
<evidence type="ECO:0000256" key="1">
    <source>
        <dbReference type="ARBA" id="ARBA00005534"/>
    </source>
</evidence>